<evidence type="ECO:0000313" key="3">
    <source>
        <dbReference type="Proteomes" id="UP000001514"/>
    </source>
</evidence>
<gene>
    <name evidence="2" type="ORF">SELMODRAFT_446628</name>
</gene>
<accession>D8ST42</accession>
<organism evidence="3">
    <name type="scientific">Selaginella moellendorffii</name>
    <name type="common">Spikemoss</name>
    <dbReference type="NCBI Taxonomy" id="88036"/>
    <lineage>
        <taxon>Eukaryota</taxon>
        <taxon>Viridiplantae</taxon>
        <taxon>Streptophyta</taxon>
        <taxon>Embryophyta</taxon>
        <taxon>Tracheophyta</taxon>
        <taxon>Lycopodiopsida</taxon>
        <taxon>Selaginellales</taxon>
        <taxon>Selaginellaceae</taxon>
        <taxon>Selaginella</taxon>
    </lineage>
</organism>
<sequence>MPWFPDIANPAFCETLHLRKIILEKQHPNWSSSRPRVLEPGSAEFIAALAAGSNSRRILHIGCGLSTIALAAAARATGGCLECVDTDRQKQAVVARYVLDLGLSDYVDFFPDKPGSFVLDREGFDFVLFTGEPENYIDYFDSLRFTHAAIIVAYNALDDATNEYIKHVRQQPGVDSSTLPVGRGIEVSKILSWESFRAGRKTYCELLDDDFSSPAATLTRFDVVGAAADLSDSVYESVAPPWDVDVNSRSSCLEEQDAGTVSPTLSIGTSLEEESARIHDAVVDSGGAESVGIHFQNVGKQTEIKVEGPDRHMLLADIILALNEAGVSVQGAKISTQDSRVEDVFYVVEEGTGGVLDMDQQEFVRSKILKKISQRGE</sequence>
<dbReference type="PANTHER" id="PTHR33593">
    <property type="entry name" value="DUF1442 FAMILY PROTEIN"/>
    <property type="match status" value="1"/>
</dbReference>
<dbReference type="PANTHER" id="PTHR33593:SF30">
    <property type="entry name" value="ACT DOMAIN-CONTAINING PROTEIN"/>
    <property type="match status" value="1"/>
</dbReference>
<dbReference type="EMBL" id="GL377639">
    <property type="protein sequence ID" value="EFJ12420.1"/>
    <property type="molecule type" value="Genomic_DNA"/>
</dbReference>
<name>D8ST42_SELML</name>
<dbReference type="SUPFAM" id="SSF53335">
    <property type="entry name" value="S-adenosyl-L-methionine-dependent methyltransferases"/>
    <property type="match status" value="1"/>
</dbReference>
<dbReference type="CDD" id="cd04873">
    <property type="entry name" value="ACT_UUR-ACR-like"/>
    <property type="match status" value="1"/>
</dbReference>
<dbReference type="HOGENOM" id="CLU_734464_0_0_1"/>
<feature type="domain" description="ACT" evidence="1">
    <location>
        <begin position="303"/>
        <end position="377"/>
    </location>
</feature>
<dbReference type="InterPro" id="IPR029063">
    <property type="entry name" value="SAM-dependent_MTases_sf"/>
</dbReference>
<dbReference type="KEGG" id="smo:SELMODRAFT_446628"/>
<dbReference type="InterPro" id="IPR002912">
    <property type="entry name" value="ACT_dom"/>
</dbReference>
<protein>
    <recommendedName>
        <fullName evidence="1">ACT domain-containing protein</fullName>
    </recommendedName>
</protein>
<evidence type="ECO:0000313" key="2">
    <source>
        <dbReference type="EMBL" id="EFJ12420.1"/>
    </source>
</evidence>
<reference evidence="2 3" key="1">
    <citation type="journal article" date="2011" name="Science">
        <title>The Selaginella genome identifies genetic changes associated with the evolution of vascular plants.</title>
        <authorList>
            <person name="Banks J.A."/>
            <person name="Nishiyama T."/>
            <person name="Hasebe M."/>
            <person name="Bowman J.L."/>
            <person name="Gribskov M."/>
            <person name="dePamphilis C."/>
            <person name="Albert V.A."/>
            <person name="Aono N."/>
            <person name="Aoyama T."/>
            <person name="Ambrose B.A."/>
            <person name="Ashton N.W."/>
            <person name="Axtell M.J."/>
            <person name="Barker E."/>
            <person name="Barker M.S."/>
            <person name="Bennetzen J.L."/>
            <person name="Bonawitz N.D."/>
            <person name="Chapple C."/>
            <person name="Cheng C."/>
            <person name="Correa L.G."/>
            <person name="Dacre M."/>
            <person name="DeBarry J."/>
            <person name="Dreyer I."/>
            <person name="Elias M."/>
            <person name="Engstrom E.M."/>
            <person name="Estelle M."/>
            <person name="Feng L."/>
            <person name="Finet C."/>
            <person name="Floyd S.K."/>
            <person name="Frommer W.B."/>
            <person name="Fujita T."/>
            <person name="Gramzow L."/>
            <person name="Gutensohn M."/>
            <person name="Harholt J."/>
            <person name="Hattori M."/>
            <person name="Heyl A."/>
            <person name="Hirai T."/>
            <person name="Hiwatashi Y."/>
            <person name="Ishikawa M."/>
            <person name="Iwata M."/>
            <person name="Karol K.G."/>
            <person name="Koehler B."/>
            <person name="Kolukisaoglu U."/>
            <person name="Kubo M."/>
            <person name="Kurata T."/>
            <person name="Lalonde S."/>
            <person name="Li K."/>
            <person name="Li Y."/>
            <person name="Litt A."/>
            <person name="Lyons E."/>
            <person name="Manning G."/>
            <person name="Maruyama T."/>
            <person name="Michael T.P."/>
            <person name="Mikami K."/>
            <person name="Miyazaki S."/>
            <person name="Morinaga S."/>
            <person name="Murata T."/>
            <person name="Mueller-Roeber B."/>
            <person name="Nelson D.R."/>
            <person name="Obara M."/>
            <person name="Oguri Y."/>
            <person name="Olmstead R.G."/>
            <person name="Onodera N."/>
            <person name="Petersen B.L."/>
            <person name="Pils B."/>
            <person name="Prigge M."/>
            <person name="Rensing S.A."/>
            <person name="Riano-Pachon D.M."/>
            <person name="Roberts A.W."/>
            <person name="Sato Y."/>
            <person name="Scheller H.V."/>
            <person name="Schulz B."/>
            <person name="Schulz C."/>
            <person name="Shakirov E.V."/>
            <person name="Shibagaki N."/>
            <person name="Shinohara N."/>
            <person name="Shippen D.E."/>
            <person name="Soerensen I."/>
            <person name="Sotooka R."/>
            <person name="Sugimoto N."/>
            <person name="Sugita M."/>
            <person name="Sumikawa N."/>
            <person name="Tanurdzic M."/>
            <person name="Theissen G."/>
            <person name="Ulvskov P."/>
            <person name="Wakazuki S."/>
            <person name="Weng J.K."/>
            <person name="Willats W.W."/>
            <person name="Wipf D."/>
            <person name="Wolf P.G."/>
            <person name="Yang L."/>
            <person name="Zimmer A.D."/>
            <person name="Zhu Q."/>
            <person name="Mitros T."/>
            <person name="Hellsten U."/>
            <person name="Loque D."/>
            <person name="Otillar R."/>
            <person name="Salamov A."/>
            <person name="Schmutz J."/>
            <person name="Shapiro H."/>
            <person name="Lindquist E."/>
            <person name="Lucas S."/>
            <person name="Rokhsar D."/>
            <person name="Grigoriev I.V."/>
        </authorList>
    </citation>
    <scope>NUCLEOTIDE SEQUENCE [LARGE SCALE GENOMIC DNA]</scope>
</reference>
<dbReference type="eggNOG" id="ENOG502QV66">
    <property type="taxonomic scope" value="Eukaryota"/>
</dbReference>
<dbReference type="Gramene" id="EFJ12420">
    <property type="protein sequence ID" value="EFJ12420"/>
    <property type="gene ID" value="SELMODRAFT_446628"/>
</dbReference>
<dbReference type="InterPro" id="IPR045865">
    <property type="entry name" value="ACT-like_dom_sf"/>
</dbReference>
<dbReference type="InterPro" id="IPR009902">
    <property type="entry name" value="DUF1442"/>
</dbReference>
<proteinExistence type="predicted"/>
<dbReference type="Gene3D" id="3.40.50.150">
    <property type="entry name" value="Vaccinia Virus protein VP39"/>
    <property type="match status" value="1"/>
</dbReference>
<dbReference type="SUPFAM" id="SSF55021">
    <property type="entry name" value="ACT-like"/>
    <property type="match status" value="1"/>
</dbReference>
<dbReference type="InParanoid" id="D8ST42"/>
<dbReference type="Pfam" id="PF07279">
    <property type="entry name" value="DUF1442"/>
    <property type="match status" value="1"/>
</dbReference>
<evidence type="ECO:0000259" key="1">
    <source>
        <dbReference type="PROSITE" id="PS51671"/>
    </source>
</evidence>
<keyword evidence="3" id="KW-1185">Reference proteome</keyword>
<dbReference type="AlphaFoldDB" id="D8ST42"/>
<dbReference type="OrthoDB" id="774871at2759"/>
<dbReference type="Proteomes" id="UP000001514">
    <property type="component" value="Unassembled WGS sequence"/>
</dbReference>
<dbReference type="OMA" id="RMMERIM"/>
<dbReference type="PROSITE" id="PS51671">
    <property type="entry name" value="ACT"/>
    <property type="match status" value="1"/>
</dbReference>